<evidence type="ECO:0000313" key="2">
    <source>
        <dbReference type="EMBL" id="RJL34385.1"/>
    </source>
</evidence>
<feature type="chain" id="PRO_5017438093" evidence="1">
    <location>
        <begin position="25"/>
        <end position="129"/>
    </location>
</feature>
<dbReference type="RefSeq" id="WP_119925686.1">
    <property type="nucleotide sequence ID" value="NZ_QZEY01000002.1"/>
</dbReference>
<dbReference type="EMBL" id="QZEY01000002">
    <property type="protein sequence ID" value="RJL34385.1"/>
    <property type="molecule type" value="Genomic_DNA"/>
</dbReference>
<gene>
    <name evidence="2" type="ORF">D5H75_08085</name>
</gene>
<dbReference type="OrthoDB" id="3872159at2"/>
<accession>A0A3A4AWS1</accession>
<comment type="caution">
    <text evidence="2">The sequence shown here is derived from an EMBL/GenBank/DDBJ whole genome shotgun (WGS) entry which is preliminary data.</text>
</comment>
<reference evidence="2 3" key="1">
    <citation type="submission" date="2018-09" db="EMBL/GenBank/DDBJ databases">
        <title>YIM 75507 draft genome.</title>
        <authorList>
            <person name="Tang S."/>
            <person name="Feng Y."/>
        </authorList>
    </citation>
    <scope>NUCLEOTIDE SEQUENCE [LARGE SCALE GENOMIC DNA]</scope>
    <source>
        <strain evidence="2 3">YIM 75507</strain>
    </source>
</reference>
<organism evidence="2 3">
    <name type="scientific">Bailinhaonella thermotolerans</name>
    <dbReference type="NCBI Taxonomy" id="1070861"/>
    <lineage>
        <taxon>Bacteria</taxon>
        <taxon>Bacillati</taxon>
        <taxon>Actinomycetota</taxon>
        <taxon>Actinomycetes</taxon>
        <taxon>Streptosporangiales</taxon>
        <taxon>Streptosporangiaceae</taxon>
        <taxon>Bailinhaonella</taxon>
    </lineage>
</organism>
<dbReference type="AlphaFoldDB" id="A0A3A4AWS1"/>
<dbReference type="Proteomes" id="UP000265768">
    <property type="component" value="Unassembled WGS sequence"/>
</dbReference>
<name>A0A3A4AWS1_9ACTN</name>
<dbReference type="NCBIfam" id="NF038353">
    <property type="entry name" value="FxLYD_dom"/>
    <property type="match status" value="1"/>
</dbReference>
<feature type="signal peptide" evidence="1">
    <location>
        <begin position="1"/>
        <end position="24"/>
    </location>
</feature>
<evidence type="ECO:0000313" key="3">
    <source>
        <dbReference type="Proteomes" id="UP000265768"/>
    </source>
</evidence>
<sequence length="129" mass="13394">MHAFSRTFLLSALIALPACGSQTAAPAPRVTPSAPPGDVTITRCGVASDLRTGEAEGTIVNHGTEPADYIVRVEFLDASGKAVDEGQNSTEDLAPGRRVRFTASGVRAAPSGVRCRVADVGRFPRSATD</sequence>
<proteinExistence type="predicted"/>
<evidence type="ECO:0000256" key="1">
    <source>
        <dbReference type="SAM" id="SignalP"/>
    </source>
</evidence>
<keyword evidence="1" id="KW-0732">Signal</keyword>
<protein>
    <submittedName>
        <fullName evidence="2">Uncharacterized protein</fullName>
    </submittedName>
</protein>
<dbReference type="InterPro" id="IPR047676">
    <property type="entry name" value="FxLYD_dom"/>
</dbReference>
<keyword evidence="3" id="KW-1185">Reference proteome</keyword>